<protein>
    <submittedName>
        <fullName evidence="1">Uncharacterized protein</fullName>
    </submittedName>
</protein>
<comment type="caution">
    <text evidence="1">The sequence shown here is derived from an EMBL/GenBank/DDBJ whole genome shotgun (WGS) entry which is preliminary data.</text>
</comment>
<keyword evidence="2" id="KW-1185">Reference proteome</keyword>
<reference evidence="1" key="1">
    <citation type="submission" date="2021-01" db="EMBL/GenBank/DDBJ databases">
        <authorList>
            <person name="Sun Q."/>
        </authorList>
    </citation>
    <scope>NUCLEOTIDE SEQUENCE</scope>
    <source>
        <strain evidence="1">YIM B02566</strain>
    </source>
</reference>
<dbReference type="Proteomes" id="UP000616151">
    <property type="component" value="Unassembled WGS sequence"/>
</dbReference>
<organism evidence="1 2">
    <name type="scientific">Taklimakanibacter albus</name>
    <dbReference type="NCBI Taxonomy" id="2800327"/>
    <lineage>
        <taxon>Bacteria</taxon>
        <taxon>Pseudomonadati</taxon>
        <taxon>Pseudomonadota</taxon>
        <taxon>Alphaproteobacteria</taxon>
        <taxon>Hyphomicrobiales</taxon>
        <taxon>Aestuariivirgaceae</taxon>
        <taxon>Taklimakanibacter</taxon>
    </lineage>
</organism>
<dbReference type="EMBL" id="JAENHL010000008">
    <property type="protein sequence ID" value="MBK1871427.1"/>
    <property type="molecule type" value="Genomic_DNA"/>
</dbReference>
<name>A0ACC5RFP6_9HYPH</name>
<accession>A0ACC5RFP6</accession>
<evidence type="ECO:0000313" key="1">
    <source>
        <dbReference type="EMBL" id="MBK1871427.1"/>
    </source>
</evidence>
<evidence type="ECO:0000313" key="2">
    <source>
        <dbReference type="Proteomes" id="UP000616151"/>
    </source>
</evidence>
<sequence length="94" mass="10398">MPVTALLAFAHIANESLQDMDGDGDVGSLDRFERRMADSFFRSARRSSRSEQESIPALRIASFSLPMLQLGSSAAVVDLLRMSVSPFWGKKPYC</sequence>
<gene>
    <name evidence="1" type="ORF">JHL16_33980</name>
</gene>
<proteinExistence type="predicted"/>